<dbReference type="EMBL" id="LKAJ02000001">
    <property type="protein sequence ID" value="MCS5711462.1"/>
    <property type="molecule type" value="Genomic_DNA"/>
</dbReference>
<reference evidence="2" key="3">
    <citation type="submission" date="2021-06" db="EMBL/GenBank/DDBJ databases">
        <title>Genomic Description and Analysis of Intracellular Bacteria, Candidatus Berkiella cookevillensis and Candidatus Berkiella aquae.</title>
        <authorList>
            <person name="Kidane D.T."/>
            <person name="Mehari Y.T."/>
            <person name="Rice F.C."/>
            <person name="Arivett B.A."/>
            <person name="Farone A.L."/>
            <person name="Berk S.G."/>
            <person name="Farone M.B."/>
        </authorList>
    </citation>
    <scope>NUCLEOTIDE SEQUENCE</scope>
    <source>
        <strain evidence="2">HT99</strain>
    </source>
</reference>
<keyword evidence="3" id="KW-1185">Reference proteome</keyword>
<dbReference type="AlphaFoldDB" id="A0A0Q9YLH1"/>
<dbReference type="EMBL" id="LKAJ01000004">
    <property type="protein sequence ID" value="KRG21532.1"/>
    <property type="molecule type" value="Genomic_DNA"/>
</dbReference>
<accession>A0A0Q9YLH1</accession>
<proteinExistence type="predicted"/>
<name>A0A0Q9YLH1_9GAMM</name>
<reference evidence="2" key="2">
    <citation type="journal article" date="2016" name="Genome Announc.">
        <title>Draft Genome Sequences of Two Novel Amoeba-Resistant Intranuclear Bacteria, 'Candidatus Berkiella cookevillensis' and 'Candidatus Berkiella aquae'.</title>
        <authorList>
            <person name="Mehari Y.T."/>
            <person name="Arivett B.A."/>
            <person name="Farone A.L."/>
            <person name="Gunderson J.H."/>
            <person name="Farone M.B."/>
        </authorList>
    </citation>
    <scope>NUCLEOTIDE SEQUENCE</scope>
    <source>
        <strain evidence="2">HT99</strain>
    </source>
</reference>
<dbReference type="RefSeq" id="WP_075065914.1">
    <property type="nucleotide sequence ID" value="NZ_LKAJ02000001.1"/>
</dbReference>
<protein>
    <recommendedName>
        <fullName evidence="4">Nucleotidyl transferase AbiEii toxin, Type IV TA system</fullName>
    </recommendedName>
</protein>
<gene>
    <name evidence="2" type="ORF">HT99x_008445</name>
    <name evidence="1" type="ORF">HT99x_01285</name>
</gene>
<sequence>MMKTNKLANLKMLEFVAIKLGSICNDVVFLGGITTALFLTVEAYPDVRPTIDVDCIVDVISDAKYRELQKKLKRQGFKQSHQDDFTCRWRYDEVIVDIMPTDEKILTFGNRWYKSAVEHAVKCQLTDELEINLVTAPYFIATKLEAFKTRGNMDFMGSHDFEDIITVLDGRDEIVAEIEQADPELKDYLREEFSKISSRSGFLDSLPGHLVVHGSLADMQTALLKRKILQLIKLV</sequence>
<comment type="caution">
    <text evidence="1">The sequence shown here is derived from an EMBL/GenBank/DDBJ whole genome shotgun (WGS) entry which is preliminary data.</text>
</comment>
<evidence type="ECO:0000313" key="2">
    <source>
        <dbReference type="EMBL" id="MCS5711462.1"/>
    </source>
</evidence>
<evidence type="ECO:0000313" key="3">
    <source>
        <dbReference type="Proteomes" id="UP000051497"/>
    </source>
</evidence>
<dbReference type="STRING" id="295108.HT99x_01285"/>
<evidence type="ECO:0000313" key="1">
    <source>
        <dbReference type="EMBL" id="KRG21532.1"/>
    </source>
</evidence>
<evidence type="ECO:0008006" key="4">
    <source>
        <dbReference type="Google" id="ProtNLM"/>
    </source>
</evidence>
<organism evidence="1">
    <name type="scientific">Candidatus Berkiella aquae</name>
    <dbReference type="NCBI Taxonomy" id="295108"/>
    <lineage>
        <taxon>Bacteria</taxon>
        <taxon>Pseudomonadati</taxon>
        <taxon>Pseudomonadota</taxon>
        <taxon>Gammaproteobacteria</taxon>
        <taxon>Candidatus Berkiellales</taxon>
        <taxon>Candidatus Berkiellaceae</taxon>
        <taxon>Candidatus Berkiella</taxon>
    </lineage>
</organism>
<reference evidence="1" key="1">
    <citation type="submission" date="2015-09" db="EMBL/GenBank/DDBJ databases">
        <title>Draft Genome Sequences of Two Novel Amoeba-resistant Intranuclear Bacteria, Candidatus Berkiella cookevillensis and Candidatus Berkiella aquae.</title>
        <authorList>
            <person name="Mehari Y.T."/>
            <person name="Arivett B.A."/>
            <person name="Farone A.L."/>
            <person name="Gunderson J.H."/>
            <person name="Farone M.B."/>
        </authorList>
    </citation>
    <scope>NUCLEOTIDE SEQUENCE [LARGE SCALE GENOMIC DNA]</scope>
    <source>
        <strain evidence="1">HT99</strain>
    </source>
</reference>
<dbReference type="Proteomes" id="UP000051497">
    <property type="component" value="Unassembled WGS sequence"/>
</dbReference>
<dbReference type="OrthoDB" id="114489at2"/>